<evidence type="ECO:0008006" key="4">
    <source>
        <dbReference type="Google" id="ProtNLM"/>
    </source>
</evidence>
<dbReference type="EMBL" id="CP133270">
    <property type="protein sequence ID" value="WVX65952.1"/>
    <property type="molecule type" value="Genomic_DNA"/>
</dbReference>
<evidence type="ECO:0000256" key="1">
    <source>
        <dbReference type="ARBA" id="ARBA00023143"/>
    </source>
</evidence>
<proteinExistence type="predicted"/>
<reference evidence="2 3" key="1">
    <citation type="journal article" date="2024" name="Environ. Microbiol.">
        <title>Novel evolutionary insights on the interactions of the Holosporales (Alphaproteobacteria) with eukaryotic hosts from comparative genomics.</title>
        <authorList>
            <person name="Giovannini M."/>
            <person name="Petroni G."/>
            <person name="Castelli M."/>
        </authorList>
    </citation>
    <scope>NUCLEOTIDE SEQUENCE [LARGE SCALE GENOMIC DNA]</scope>
    <source>
        <strain evidence="2 3">US_Bl 15I1</strain>
    </source>
</reference>
<sequence>MTNPLINAYKVAQNLGVGTQGMDAREGAPVPQSFQNIFDGLSHESSQNNSVSSVSQNMFTSTRDLMRDAENKAKLSAEEKIDPLEVSHAMNNASIAAEQLTTTISKTIEAYKSVANMQF</sequence>
<organism evidence="2 3">
    <name type="scientific">Candidatus Bealeia paramacronuclearis</name>
    <dbReference type="NCBI Taxonomy" id="1921001"/>
    <lineage>
        <taxon>Bacteria</taxon>
        <taxon>Pseudomonadati</taxon>
        <taxon>Pseudomonadota</taxon>
        <taxon>Alphaproteobacteria</taxon>
        <taxon>Holosporales</taxon>
        <taxon>Holosporaceae</taxon>
        <taxon>Candidatus Bealeia</taxon>
    </lineage>
</organism>
<protein>
    <recommendedName>
        <fullName evidence="4">Flagellar hook-basal body complex protein FliE</fullName>
    </recommendedName>
</protein>
<keyword evidence="1" id="KW-0975">Bacterial flagellum</keyword>
<name>A0ABZ2C0G5_9PROT</name>
<gene>
    <name evidence="2" type="ORF">Bealeia1_00118</name>
</gene>
<dbReference type="InterPro" id="IPR001624">
    <property type="entry name" value="FliE"/>
</dbReference>
<evidence type="ECO:0000313" key="3">
    <source>
        <dbReference type="Proteomes" id="UP001330434"/>
    </source>
</evidence>
<dbReference type="RefSeq" id="WP_331256520.1">
    <property type="nucleotide sequence ID" value="NZ_CP133270.1"/>
</dbReference>
<keyword evidence="3" id="KW-1185">Reference proteome</keyword>
<dbReference type="Pfam" id="PF02049">
    <property type="entry name" value="FliE"/>
    <property type="match status" value="1"/>
</dbReference>
<evidence type="ECO:0000313" key="2">
    <source>
        <dbReference type="EMBL" id="WVX65952.1"/>
    </source>
</evidence>
<dbReference type="Proteomes" id="UP001330434">
    <property type="component" value="Chromosome"/>
</dbReference>
<accession>A0ABZ2C0G5</accession>